<sequence>MKVLIDRDSGKEPRALVDQMAPEGQEFPLVVSLTHKNELPLVLPSSGINAPLEPNKPHQVKVKSFEQAWLLVTDLSDYAARAGSDDKEYAVVTGQATEQSDVASEQSEVVEQAPAATTKGKANTAAPAAETPAKESVK</sequence>
<feature type="compositionally biased region" description="Low complexity" evidence="1">
    <location>
        <begin position="113"/>
        <end position="131"/>
    </location>
</feature>
<protein>
    <submittedName>
        <fullName evidence="2">Methyl-accepting chemotaxis protein signaling domain protein</fullName>
    </submittedName>
</protein>
<accession>A0A1L7NPS6</accession>
<evidence type="ECO:0000256" key="1">
    <source>
        <dbReference type="SAM" id="MobiDB-lite"/>
    </source>
</evidence>
<gene>
    <name evidence="2" type="ORF">KF715C_pC140</name>
</gene>
<keyword evidence="2" id="KW-0614">Plasmid</keyword>
<proteinExistence type="predicted"/>
<feature type="region of interest" description="Disordered" evidence="1">
    <location>
        <begin position="95"/>
        <end position="138"/>
    </location>
</feature>
<geneLocation type="plasmid" evidence="3">
    <name>pkf715c dna</name>
</geneLocation>
<dbReference type="RefSeq" id="WP_096427180.1">
    <property type="nucleotide sequence ID" value="NZ_AP015032.1"/>
</dbReference>
<evidence type="ECO:0000313" key="3">
    <source>
        <dbReference type="Proteomes" id="UP000218731"/>
    </source>
</evidence>
<dbReference type="EMBL" id="AP015032">
    <property type="protein sequence ID" value="BAW27447.1"/>
    <property type="molecule type" value="Genomic_DNA"/>
</dbReference>
<dbReference type="Proteomes" id="UP000218731">
    <property type="component" value="Plasmid pKF715C"/>
</dbReference>
<evidence type="ECO:0000313" key="2">
    <source>
        <dbReference type="EMBL" id="BAW27447.1"/>
    </source>
</evidence>
<reference evidence="2 3" key="1">
    <citation type="submission" date="2015-11" db="EMBL/GenBank/DDBJ databases">
        <title>Complete genome sequencing of a biphenyl-degrading bacterium, Pseudomonas putida KF715 (=NBRC110667).</title>
        <authorList>
            <person name="Suenaga H."/>
            <person name="Fujihara N."/>
            <person name="Watanabe T."/>
            <person name="Hirose J."/>
            <person name="Kimura N."/>
            <person name="Yamazoe A."/>
            <person name="Hosoyama A."/>
            <person name="Shimodaira J."/>
            <person name="Furukawa K."/>
        </authorList>
    </citation>
    <scope>NUCLEOTIDE SEQUENCE [LARGE SCALE GENOMIC DNA]</scope>
    <source>
        <strain evidence="2 3">KF715</strain>
        <plasmid evidence="3">Plasmid pkf715c dna</plasmid>
    </source>
</reference>
<organism evidence="2 3">
    <name type="scientific">Pseudomonas putida</name>
    <name type="common">Arthrobacter siderocapsulatus</name>
    <dbReference type="NCBI Taxonomy" id="303"/>
    <lineage>
        <taxon>Bacteria</taxon>
        <taxon>Pseudomonadati</taxon>
        <taxon>Pseudomonadota</taxon>
        <taxon>Gammaproteobacteria</taxon>
        <taxon>Pseudomonadales</taxon>
        <taxon>Pseudomonadaceae</taxon>
        <taxon>Pseudomonas</taxon>
    </lineage>
</organism>
<dbReference type="AlphaFoldDB" id="A0A1L7NPS6"/>
<feature type="compositionally biased region" description="Polar residues" evidence="1">
    <location>
        <begin position="95"/>
        <end position="109"/>
    </location>
</feature>
<name>A0A1L7NPS6_PSEPU</name>